<dbReference type="InterPro" id="IPR001128">
    <property type="entry name" value="Cyt_P450"/>
</dbReference>
<proteinExistence type="inferred from homology"/>
<reference evidence="8 9" key="1">
    <citation type="journal article" date="2023" name="PLoS ONE">
        <title>Cytospora paraplurivora sp. nov. isolated from orchards with fruit tree decline syndrome in Ontario, Canada.</title>
        <authorList>
            <person name="Ilyukhin E."/>
            <person name="Nguyen H.D.T."/>
            <person name="Castle A.J."/>
            <person name="Ellouze W."/>
        </authorList>
    </citation>
    <scope>NUCLEOTIDE SEQUENCE [LARGE SCALE GENOMIC DNA]</scope>
    <source>
        <strain evidence="8 9">FDS-564</strain>
    </source>
</reference>
<protein>
    <submittedName>
        <fullName evidence="8">Uncharacterized protein</fullName>
    </submittedName>
</protein>
<sequence>MQSSPRSEEWKPDVSRKAIFHGLLLSETLPPAGKTVERLAHDGQMLVQSGTLTTSNALCMAVFHLPDQPDCLRKLRDELFSAISDPSATLLISELQNLPYLGAVVKENFQLEMAGIGAHLSRVVLDETLRYLGRTSDGKENIWVIPPGTPVGMTPYQILTDPDVYVDPFSFVPQRWLQYEPERLERYPVLLNAGTRLKYSFYWPSFSGAGMEVGMLEHLKRAIDGREI</sequence>
<organism evidence="8 9">
    <name type="scientific">Cytospora paraplurivora</name>
    <dbReference type="NCBI Taxonomy" id="2898453"/>
    <lineage>
        <taxon>Eukaryota</taxon>
        <taxon>Fungi</taxon>
        <taxon>Dikarya</taxon>
        <taxon>Ascomycota</taxon>
        <taxon>Pezizomycotina</taxon>
        <taxon>Sordariomycetes</taxon>
        <taxon>Sordariomycetidae</taxon>
        <taxon>Diaporthales</taxon>
        <taxon>Cytosporaceae</taxon>
        <taxon>Cytospora</taxon>
    </lineage>
</organism>
<keyword evidence="6" id="KW-0408">Iron</keyword>
<dbReference type="Proteomes" id="UP001320245">
    <property type="component" value="Unassembled WGS sequence"/>
</dbReference>
<evidence type="ECO:0000256" key="6">
    <source>
        <dbReference type="ARBA" id="ARBA00023004"/>
    </source>
</evidence>
<evidence type="ECO:0000313" key="8">
    <source>
        <dbReference type="EMBL" id="KAK7733112.1"/>
    </source>
</evidence>
<dbReference type="Pfam" id="PF00067">
    <property type="entry name" value="p450"/>
    <property type="match status" value="1"/>
</dbReference>
<evidence type="ECO:0000256" key="4">
    <source>
        <dbReference type="ARBA" id="ARBA00022723"/>
    </source>
</evidence>
<evidence type="ECO:0000256" key="3">
    <source>
        <dbReference type="ARBA" id="ARBA00022617"/>
    </source>
</evidence>
<keyword evidence="9" id="KW-1185">Reference proteome</keyword>
<keyword evidence="7" id="KW-0503">Monooxygenase</keyword>
<dbReference type="PANTHER" id="PTHR24305:SF157">
    <property type="entry name" value="N-ACETYLTRYPTOPHAN 6-HYDROXYLASE IVOC-RELATED"/>
    <property type="match status" value="1"/>
</dbReference>
<dbReference type="InterPro" id="IPR036396">
    <property type="entry name" value="Cyt_P450_sf"/>
</dbReference>
<comment type="cofactor">
    <cofactor evidence="1">
        <name>heme</name>
        <dbReference type="ChEBI" id="CHEBI:30413"/>
    </cofactor>
</comment>
<comment type="caution">
    <text evidence="8">The sequence shown here is derived from an EMBL/GenBank/DDBJ whole genome shotgun (WGS) entry which is preliminary data.</text>
</comment>
<dbReference type="PANTHER" id="PTHR24305">
    <property type="entry name" value="CYTOCHROME P450"/>
    <property type="match status" value="1"/>
</dbReference>
<evidence type="ECO:0000256" key="7">
    <source>
        <dbReference type="ARBA" id="ARBA00023033"/>
    </source>
</evidence>
<accession>A0AAN9YCY3</accession>
<gene>
    <name evidence="8" type="ORF">SLS53_008300</name>
</gene>
<dbReference type="InterPro" id="IPR050121">
    <property type="entry name" value="Cytochrome_P450_monoxygenase"/>
</dbReference>
<dbReference type="Gene3D" id="1.10.630.10">
    <property type="entry name" value="Cytochrome P450"/>
    <property type="match status" value="1"/>
</dbReference>
<dbReference type="InterPro" id="IPR002403">
    <property type="entry name" value="Cyt_P450_E_grp-IV"/>
</dbReference>
<comment type="similarity">
    <text evidence="2">Belongs to the cytochrome P450 family.</text>
</comment>
<dbReference type="GO" id="GO:0020037">
    <property type="term" value="F:heme binding"/>
    <property type="evidence" value="ECO:0007669"/>
    <property type="project" value="InterPro"/>
</dbReference>
<dbReference type="GO" id="GO:0016705">
    <property type="term" value="F:oxidoreductase activity, acting on paired donors, with incorporation or reduction of molecular oxygen"/>
    <property type="evidence" value="ECO:0007669"/>
    <property type="project" value="InterPro"/>
</dbReference>
<dbReference type="PRINTS" id="PR00465">
    <property type="entry name" value="EP450IV"/>
</dbReference>
<keyword evidence="4" id="KW-0479">Metal-binding</keyword>
<dbReference type="GO" id="GO:0005506">
    <property type="term" value="F:iron ion binding"/>
    <property type="evidence" value="ECO:0007669"/>
    <property type="project" value="InterPro"/>
</dbReference>
<evidence type="ECO:0000256" key="5">
    <source>
        <dbReference type="ARBA" id="ARBA00023002"/>
    </source>
</evidence>
<dbReference type="AlphaFoldDB" id="A0AAN9YCY3"/>
<dbReference type="GO" id="GO:0004497">
    <property type="term" value="F:monooxygenase activity"/>
    <property type="evidence" value="ECO:0007669"/>
    <property type="project" value="UniProtKB-KW"/>
</dbReference>
<name>A0AAN9YCY3_9PEZI</name>
<keyword evidence="5" id="KW-0560">Oxidoreductase</keyword>
<keyword evidence="3" id="KW-0349">Heme</keyword>
<evidence type="ECO:0000313" key="9">
    <source>
        <dbReference type="Proteomes" id="UP001320245"/>
    </source>
</evidence>
<dbReference type="SUPFAM" id="SSF48264">
    <property type="entry name" value="Cytochrome P450"/>
    <property type="match status" value="1"/>
</dbReference>
<dbReference type="EMBL" id="JAJSPL020000048">
    <property type="protein sequence ID" value="KAK7733112.1"/>
    <property type="molecule type" value="Genomic_DNA"/>
</dbReference>
<evidence type="ECO:0000256" key="1">
    <source>
        <dbReference type="ARBA" id="ARBA00001971"/>
    </source>
</evidence>
<evidence type="ECO:0000256" key="2">
    <source>
        <dbReference type="ARBA" id="ARBA00010617"/>
    </source>
</evidence>